<keyword evidence="2 4" id="KW-0238">DNA-binding</keyword>
<feature type="domain" description="HTH tetR-type" evidence="5">
    <location>
        <begin position="10"/>
        <end position="70"/>
    </location>
</feature>
<dbReference type="InterPro" id="IPR050109">
    <property type="entry name" value="HTH-type_TetR-like_transc_reg"/>
</dbReference>
<name>A0A0P6Y5T9_9CHLR</name>
<dbReference type="PRINTS" id="PR00455">
    <property type="entry name" value="HTHTETR"/>
</dbReference>
<evidence type="ECO:0000313" key="7">
    <source>
        <dbReference type="Proteomes" id="UP000050417"/>
    </source>
</evidence>
<dbReference type="Proteomes" id="UP000050417">
    <property type="component" value="Unassembled WGS sequence"/>
</dbReference>
<sequence>MARRIHSQGEETRQSILAAASRLFVENGVGSTSLKDIAREAQISPGTLFYYYSSKSELIFEVTDQHFDRVTRQLLDWARTSDLQADPAAILEVVLKTIVGDQVRGKLHHYLIEAALSSDAAVRERFLQKYREWRAMIEDGIAPFVADDEQRRIAALIFLSTLDGLVMQAILGVEELPLEKIADRFAGGMLN</sequence>
<evidence type="ECO:0000259" key="5">
    <source>
        <dbReference type="PROSITE" id="PS50977"/>
    </source>
</evidence>
<comment type="caution">
    <text evidence="6">The sequence shown here is derived from an EMBL/GenBank/DDBJ whole genome shotgun (WGS) entry which is preliminary data.</text>
</comment>
<dbReference type="SUPFAM" id="SSF46689">
    <property type="entry name" value="Homeodomain-like"/>
    <property type="match status" value="1"/>
</dbReference>
<dbReference type="SUPFAM" id="SSF48498">
    <property type="entry name" value="Tetracyclin repressor-like, C-terminal domain"/>
    <property type="match status" value="1"/>
</dbReference>
<organism evidence="6 7">
    <name type="scientific">Ornatilinea apprima</name>
    <dbReference type="NCBI Taxonomy" id="1134406"/>
    <lineage>
        <taxon>Bacteria</taxon>
        <taxon>Bacillati</taxon>
        <taxon>Chloroflexota</taxon>
        <taxon>Anaerolineae</taxon>
        <taxon>Anaerolineales</taxon>
        <taxon>Anaerolineaceae</taxon>
        <taxon>Ornatilinea</taxon>
    </lineage>
</organism>
<evidence type="ECO:0000256" key="1">
    <source>
        <dbReference type="ARBA" id="ARBA00023015"/>
    </source>
</evidence>
<reference evidence="6 7" key="1">
    <citation type="submission" date="2015-07" db="EMBL/GenBank/DDBJ databases">
        <title>Genome sequence of Ornatilinea apprima DSM 23815.</title>
        <authorList>
            <person name="Hemp J."/>
            <person name="Ward L.M."/>
            <person name="Pace L.A."/>
            <person name="Fischer W.W."/>
        </authorList>
    </citation>
    <scope>NUCLEOTIDE SEQUENCE [LARGE SCALE GENOMIC DNA]</scope>
    <source>
        <strain evidence="6 7">P3M-1</strain>
    </source>
</reference>
<dbReference type="AlphaFoldDB" id="A0A0P6Y5T9"/>
<dbReference type="InterPro" id="IPR001647">
    <property type="entry name" value="HTH_TetR"/>
</dbReference>
<evidence type="ECO:0000256" key="4">
    <source>
        <dbReference type="PROSITE-ProRule" id="PRU00335"/>
    </source>
</evidence>
<keyword evidence="7" id="KW-1185">Reference proteome</keyword>
<dbReference type="RefSeq" id="WP_075062920.1">
    <property type="nucleotide sequence ID" value="NZ_LGCL01000024.1"/>
</dbReference>
<dbReference type="InterPro" id="IPR036271">
    <property type="entry name" value="Tet_transcr_reg_TetR-rel_C_sf"/>
</dbReference>
<dbReference type="Gene3D" id="1.10.357.10">
    <property type="entry name" value="Tetracycline Repressor, domain 2"/>
    <property type="match status" value="1"/>
</dbReference>
<dbReference type="EMBL" id="LGCL01000024">
    <property type="protein sequence ID" value="KPL76967.1"/>
    <property type="molecule type" value="Genomic_DNA"/>
</dbReference>
<accession>A0A0P6Y5T9</accession>
<dbReference type="OrthoDB" id="9814200at2"/>
<proteinExistence type="predicted"/>
<evidence type="ECO:0000256" key="2">
    <source>
        <dbReference type="ARBA" id="ARBA00023125"/>
    </source>
</evidence>
<dbReference type="PROSITE" id="PS50977">
    <property type="entry name" value="HTH_TETR_2"/>
    <property type="match status" value="1"/>
</dbReference>
<dbReference type="STRING" id="1134406.ADN00_10315"/>
<dbReference type="Pfam" id="PF00440">
    <property type="entry name" value="TetR_N"/>
    <property type="match status" value="1"/>
</dbReference>
<evidence type="ECO:0000256" key="3">
    <source>
        <dbReference type="ARBA" id="ARBA00023163"/>
    </source>
</evidence>
<dbReference type="InterPro" id="IPR009057">
    <property type="entry name" value="Homeodomain-like_sf"/>
</dbReference>
<gene>
    <name evidence="6" type="ORF">ADN00_10315</name>
</gene>
<protein>
    <recommendedName>
        <fullName evidence="5">HTH tetR-type domain-containing protein</fullName>
    </recommendedName>
</protein>
<evidence type="ECO:0000313" key="6">
    <source>
        <dbReference type="EMBL" id="KPL76967.1"/>
    </source>
</evidence>
<dbReference type="GO" id="GO:0003700">
    <property type="term" value="F:DNA-binding transcription factor activity"/>
    <property type="evidence" value="ECO:0007669"/>
    <property type="project" value="TreeGrafter"/>
</dbReference>
<keyword evidence="1" id="KW-0805">Transcription regulation</keyword>
<dbReference type="PANTHER" id="PTHR30055">
    <property type="entry name" value="HTH-TYPE TRANSCRIPTIONAL REGULATOR RUTR"/>
    <property type="match status" value="1"/>
</dbReference>
<keyword evidence="3" id="KW-0804">Transcription</keyword>
<dbReference type="PANTHER" id="PTHR30055:SF234">
    <property type="entry name" value="HTH-TYPE TRANSCRIPTIONAL REGULATOR BETI"/>
    <property type="match status" value="1"/>
</dbReference>
<feature type="DNA-binding region" description="H-T-H motif" evidence="4">
    <location>
        <begin position="33"/>
        <end position="52"/>
    </location>
</feature>
<dbReference type="GO" id="GO:0000976">
    <property type="term" value="F:transcription cis-regulatory region binding"/>
    <property type="evidence" value="ECO:0007669"/>
    <property type="project" value="TreeGrafter"/>
</dbReference>